<evidence type="ECO:0000313" key="3">
    <source>
        <dbReference type="RefSeq" id="XP_033580968.1"/>
    </source>
</evidence>
<dbReference type="InterPro" id="IPR011333">
    <property type="entry name" value="SKP1/BTB/POZ_sf"/>
</dbReference>
<dbReference type="GeneID" id="54468609"/>
<dbReference type="Proteomes" id="UP000504636">
    <property type="component" value="Unplaced"/>
</dbReference>
<dbReference type="OrthoDB" id="194443at2759"/>
<evidence type="ECO:0000313" key="2">
    <source>
        <dbReference type="Proteomes" id="UP000504636"/>
    </source>
</evidence>
<sequence length="183" mass="20969">MGIDPAEVAFQRAGLRKPLLTLMRDPKATFVEVVVGTEPTIVTWNLYESLLCAKSGFFRGALQGDFKEAQEKRSPCPKKTYERIDDLIRDEEGDELEFSARQVRKSAEAWIMGNRLLIDVGFKNYAMNYLYHSLVPYESCPWRSPVKNLDPETVLYVVDNALENSKIRKFFTDLLTAHWGNEA</sequence>
<organism evidence="1">
    <name type="scientific">Mytilinidion resinicola</name>
    <dbReference type="NCBI Taxonomy" id="574789"/>
    <lineage>
        <taxon>Eukaryota</taxon>
        <taxon>Fungi</taxon>
        <taxon>Dikarya</taxon>
        <taxon>Ascomycota</taxon>
        <taxon>Pezizomycotina</taxon>
        <taxon>Dothideomycetes</taxon>
        <taxon>Pleosporomycetidae</taxon>
        <taxon>Mytilinidiales</taxon>
        <taxon>Mytilinidiaceae</taxon>
        <taxon>Mytilinidion</taxon>
    </lineage>
</organism>
<dbReference type="Gene3D" id="3.30.710.10">
    <property type="entry name" value="Potassium Channel Kv1.1, Chain A"/>
    <property type="match status" value="1"/>
</dbReference>
<reference evidence="3" key="2">
    <citation type="submission" date="2020-04" db="EMBL/GenBank/DDBJ databases">
        <authorList>
            <consortium name="NCBI Genome Project"/>
        </authorList>
    </citation>
    <scope>NUCLEOTIDE SEQUENCE</scope>
    <source>
        <strain evidence="3">CBS 304.34</strain>
    </source>
</reference>
<dbReference type="RefSeq" id="XP_033580968.1">
    <property type="nucleotide sequence ID" value="XM_033727716.1"/>
</dbReference>
<proteinExistence type="predicted"/>
<gene>
    <name evidence="1 3" type="ORF">BDZ99DRAFT_567703</name>
</gene>
<evidence type="ECO:0000313" key="1">
    <source>
        <dbReference type="EMBL" id="KAF2814004.1"/>
    </source>
</evidence>
<dbReference type="EMBL" id="MU003695">
    <property type="protein sequence ID" value="KAF2814004.1"/>
    <property type="molecule type" value="Genomic_DNA"/>
</dbReference>
<evidence type="ECO:0008006" key="4">
    <source>
        <dbReference type="Google" id="ProtNLM"/>
    </source>
</evidence>
<dbReference type="AlphaFoldDB" id="A0A6A6Z153"/>
<keyword evidence="2" id="KW-1185">Reference proteome</keyword>
<protein>
    <recommendedName>
        <fullName evidence="4">BTB domain-containing protein</fullName>
    </recommendedName>
</protein>
<name>A0A6A6Z153_9PEZI</name>
<accession>A0A6A6Z153</accession>
<reference evidence="3" key="3">
    <citation type="submission" date="2025-04" db="UniProtKB">
        <authorList>
            <consortium name="RefSeq"/>
        </authorList>
    </citation>
    <scope>IDENTIFICATION</scope>
    <source>
        <strain evidence="3">CBS 304.34</strain>
    </source>
</reference>
<reference evidence="1 3" key="1">
    <citation type="journal article" date="2020" name="Stud. Mycol.">
        <title>101 Dothideomycetes genomes: a test case for predicting lifestyles and emergence of pathogens.</title>
        <authorList>
            <person name="Haridas S."/>
            <person name="Albert R."/>
            <person name="Binder M."/>
            <person name="Bloem J."/>
            <person name="Labutti K."/>
            <person name="Salamov A."/>
            <person name="Andreopoulos B."/>
            <person name="Baker S."/>
            <person name="Barry K."/>
            <person name="Bills G."/>
            <person name="Bluhm B."/>
            <person name="Cannon C."/>
            <person name="Castanera R."/>
            <person name="Culley D."/>
            <person name="Daum C."/>
            <person name="Ezra D."/>
            <person name="Gonzalez J."/>
            <person name="Henrissat B."/>
            <person name="Kuo A."/>
            <person name="Liang C."/>
            <person name="Lipzen A."/>
            <person name="Lutzoni F."/>
            <person name="Magnuson J."/>
            <person name="Mondo S."/>
            <person name="Nolan M."/>
            <person name="Ohm R."/>
            <person name="Pangilinan J."/>
            <person name="Park H.-J."/>
            <person name="Ramirez L."/>
            <person name="Alfaro M."/>
            <person name="Sun H."/>
            <person name="Tritt A."/>
            <person name="Yoshinaga Y."/>
            <person name="Zwiers L.-H."/>
            <person name="Turgeon B."/>
            <person name="Goodwin S."/>
            <person name="Spatafora J."/>
            <person name="Crous P."/>
            <person name="Grigoriev I."/>
        </authorList>
    </citation>
    <scope>NUCLEOTIDE SEQUENCE</scope>
    <source>
        <strain evidence="1 3">CBS 304.34</strain>
    </source>
</reference>